<dbReference type="Pfam" id="PF02721">
    <property type="entry name" value="DUF223"/>
    <property type="match status" value="1"/>
</dbReference>
<dbReference type="InterPro" id="IPR012340">
    <property type="entry name" value="NA-bd_OB-fold"/>
</dbReference>
<keyword evidence="3" id="KW-1185">Reference proteome</keyword>
<proteinExistence type="predicted"/>
<accession>A0A8X7V652</accession>
<dbReference type="InterPro" id="IPR003871">
    <property type="entry name" value="RFA1B/D_OB_1st"/>
</dbReference>
<protein>
    <recommendedName>
        <fullName evidence="1">Replication protein A 70 kDa DNA-binding subunit B/D first OB fold domain-containing protein</fullName>
    </recommendedName>
</protein>
<dbReference type="AlphaFoldDB" id="A0A8X7V652"/>
<evidence type="ECO:0000313" key="2">
    <source>
        <dbReference type="EMBL" id="KAG2303632.1"/>
    </source>
</evidence>
<organism evidence="2 3">
    <name type="scientific">Brassica carinata</name>
    <name type="common">Ethiopian mustard</name>
    <name type="synonym">Abyssinian cabbage</name>
    <dbReference type="NCBI Taxonomy" id="52824"/>
    <lineage>
        <taxon>Eukaryota</taxon>
        <taxon>Viridiplantae</taxon>
        <taxon>Streptophyta</taxon>
        <taxon>Embryophyta</taxon>
        <taxon>Tracheophyta</taxon>
        <taxon>Spermatophyta</taxon>
        <taxon>Magnoliopsida</taxon>
        <taxon>eudicotyledons</taxon>
        <taxon>Gunneridae</taxon>
        <taxon>Pentapetalae</taxon>
        <taxon>rosids</taxon>
        <taxon>malvids</taxon>
        <taxon>Brassicales</taxon>
        <taxon>Brassicaceae</taxon>
        <taxon>Brassiceae</taxon>
        <taxon>Brassica</taxon>
    </lineage>
</organism>
<dbReference type="CDD" id="cd04480">
    <property type="entry name" value="RPA1_DBD_A_like"/>
    <property type="match status" value="1"/>
</dbReference>
<comment type="caution">
    <text evidence="2">The sequence shown here is derived from an EMBL/GenBank/DDBJ whole genome shotgun (WGS) entry which is preliminary data.</text>
</comment>
<dbReference type="EMBL" id="JAAMPC010000007">
    <property type="protein sequence ID" value="KAG2303632.1"/>
    <property type="molecule type" value="Genomic_DNA"/>
</dbReference>
<dbReference type="SUPFAM" id="SSF50249">
    <property type="entry name" value="Nucleic acid-binding proteins"/>
    <property type="match status" value="1"/>
</dbReference>
<dbReference type="Proteomes" id="UP000886595">
    <property type="component" value="Unassembled WGS sequence"/>
</dbReference>
<dbReference type="OrthoDB" id="1104860at2759"/>
<evidence type="ECO:0000313" key="3">
    <source>
        <dbReference type="Proteomes" id="UP000886595"/>
    </source>
</evidence>
<sequence>MSKPSTLVLINGVKPFRNNWLIRVKVLHCWEQNTSFGGETFECILADESGVKIAAACQRNQIKRLQRDLPAGEWKTIDTFKVSAATGKYRPTAHQ</sequence>
<evidence type="ECO:0000259" key="1">
    <source>
        <dbReference type="Pfam" id="PF02721"/>
    </source>
</evidence>
<dbReference type="Gene3D" id="2.40.50.140">
    <property type="entry name" value="Nucleic acid-binding proteins"/>
    <property type="match status" value="1"/>
</dbReference>
<name>A0A8X7V652_BRACI</name>
<reference evidence="2 3" key="1">
    <citation type="submission" date="2020-02" db="EMBL/GenBank/DDBJ databases">
        <authorList>
            <person name="Ma Q."/>
            <person name="Huang Y."/>
            <person name="Song X."/>
            <person name="Pei D."/>
        </authorList>
    </citation>
    <scope>NUCLEOTIDE SEQUENCE [LARGE SCALE GENOMIC DNA]</scope>
    <source>
        <strain evidence="2">Sxm20200214</strain>
        <tissue evidence="2">Leaf</tissue>
    </source>
</reference>
<feature type="domain" description="Replication protein A 70 kDa DNA-binding subunit B/D first OB fold" evidence="1">
    <location>
        <begin position="10"/>
        <end position="95"/>
    </location>
</feature>
<gene>
    <name evidence="2" type="ORF">Bca52824_032283</name>
</gene>